<dbReference type="GO" id="GO:0016020">
    <property type="term" value="C:membrane"/>
    <property type="evidence" value="ECO:0007669"/>
    <property type="project" value="UniProtKB-SubCell"/>
</dbReference>
<evidence type="ECO:0000256" key="5">
    <source>
        <dbReference type="ARBA" id="ARBA00023139"/>
    </source>
</evidence>
<keyword evidence="4" id="KW-0472">Membrane</keyword>
<dbReference type="PROSITE" id="PS51257">
    <property type="entry name" value="PROKAR_LIPOPROTEIN"/>
    <property type="match status" value="1"/>
</dbReference>
<feature type="signal peptide" evidence="7">
    <location>
        <begin position="1"/>
        <end position="22"/>
    </location>
</feature>
<keyword evidence="5" id="KW-0564">Palmitate</keyword>
<reference evidence="8 9" key="1">
    <citation type="submission" date="2019-03" db="EMBL/GenBank/DDBJ databases">
        <title>Subsurface microbial communities from deep shales in Ohio and West Virginia, USA.</title>
        <authorList>
            <person name="Wrighton K."/>
        </authorList>
    </citation>
    <scope>NUCLEOTIDE SEQUENCE [LARGE SCALE GENOMIC DNA]</scope>
    <source>
        <strain evidence="8 9">MA284_T2</strain>
    </source>
</reference>
<feature type="chain" id="PRO_5020692474" evidence="7">
    <location>
        <begin position="23"/>
        <end position="277"/>
    </location>
</feature>
<evidence type="ECO:0000313" key="9">
    <source>
        <dbReference type="Proteomes" id="UP000295064"/>
    </source>
</evidence>
<dbReference type="InterPro" id="IPR004872">
    <property type="entry name" value="Lipoprotein_NlpA"/>
</dbReference>
<name>A0A4R6LTH3_9FIRM</name>
<evidence type="ECO:0000256" key="4">
    <source>
        <dbReference type="ARBA" id="ARBA00023136"/>
    </source>
</evidence>
<evidence type="ECO:0000256" key="6">
    <source>
        <dbReference type="ARBA" id="ARBA00023288"/>
    </source>
</evidence>
<gene>
    <name evidence="8" type="ORF">DFR79_11072</name>
</gene>
<evidence type="ECO:0000256" key="1">
    <source>
        <dbReference type="ARBA" id="ARBA00004635"/>
    </source>
</evidence>
<dbReference type="EMBL" id="SNWX01000010">
    <property type="protein sequence ID" value="TDO90113.1"/>
    <property type="molecule type" value="Genomic_DNA"/>
</dbReference>
<comment type="caution">
    <text evidence="8">The sequence shown here is derived from an EMBL/GenBank/DDBJ whole genome shotgun (WGS) entry which is preliminary data.</text>
</comment>
<sequence length="277" mass="30808">MKKLIIIFMSILLLITITGCSIQDNSAGTVSKSQAEKNTIVIGTTSYFVDIVEFASKEFEKTSDYKLEIKLFDDIVQPNVALAEGSIDCNFYQHQPYLKAYNENRDGNLVAYSDNGISCTFGIYSERITDLDQLKKGDKVGIPSDPSNRTRALKTLEYHGLIELKDGVEFPGKADIINNYKGLDIIEMGRSNSVVASLIDLDAGATYGVHMLLADKDPTSAIVWDSKESLKKFADILVVREEDKGTKWAKKLEEALTSDSTAEFMREQFPGAYVRVN</sequence>
<organism evidence="8 9">
    <name type="scientific">Halanaerobium saccharolyticum</name>
    <dbReference type="NCBI Taxonomy" id="43595"/>
    <lineage>
        <taxon>Bacteria</taxon>
        <taxon>Bacillati</taxon>
        <taxon>Bacillota</taxon>
        <taxon>Clostridia</taxon>
        <taxon>Halanaerobiales</taxon>
        <taxon>Halanaerobiaceae</taxon>
        <taxon>Halanaerobium</taxon>
    </lineage>
</organism>
<evidence type="ECO:0000256" key="3">
    <source>
        <dbReference type="ARBA" id="ARBA00022729"/>
    </source>
</evidence>
<evidence type="ECO:0000256" key="2">
    <source>
        <dbReference type="ARBA" id="ARBA00008973"/>
    </source>
</evidence>
<keyword evidence="3 7" id="KW-0732">Signal</keyword>
<dbReference type="Pfam" id="PF03180">
    <property type="entry name" value="Lipoprotein_9"/>
    <property type="match status" value="1"/>
</dbReference>
<dbReference type="RefSeq" id="WP_166638014.1">
    <property type="nucleotide sequence ID" value="NZ_SNWX01000010.1"/>
</dbReference>
<evidence type="ECO:0000256" key="7">
    <source>
        <dbReference type="SAM" id="SignalP"/>
    </source>
</evidence>
<evidence type="ECO:0000313" key="8">
    <source>
        <dbReference type="EMBL" id="TDO90113.1"/>
    </source>
</evidence>
<dbReference type="PANTHER" id="PTHR30429:SF0">
    <property type="entry name" value="METHIONINE-BINDING LIPOPROTEIN METQ"/>
    <property type="match status" value="1"/>
</dbReference>
<proteinExistence type="inferred from homology"/>
<keyword evidence="6" id="KW-0449">Lipoprotein</keyword>
<dbReference type="Gene3D" id="3.40.190.10">
    <property type="entry name" value="Periplasmic binding protein-like II"/>
    <property type="match status" value="2"/>
</dbReference>
<comment type="similarity">
    <text evidence="2">Belongs to the NlpA lipoprotein family.</text>
</comment>
<dbReference type="Proteomes" id="UP000295064">
    <property type="component" value="Unassembled WGS sequence"/>
</dbReference>
<dbReference type="PANTHER" id="PTHR30429">
    <property type="entry name" value="D-METHIONINE-BINDING LIPOPROTEIN METQ"/>
    <property type="match status" value="1"/>
</dbReference>
<dbReference type="SUPFAM" id="SSF53850">
    <property type="entry name" value="Periplasmic binding protein-like II"/>
    <property type="match status" value="1"/>
</dbReference>
<comment type="subcellular location">
    <subcellularLocation>
        <location evidence="1">Membrane</location>
        <topology evidence="1">Lipid-anchor</topology>
    </subcellularLocation>
</comment>
<dbReference type="AlphaFoldDB" id="A0A4R6LTH3"/>
<accession>A0A4R6LTH3</accession>
<protein>
    <submittedName>
        <fullName evidence="8">D-methionine transport system substrate-binding protein</fullName>
    </submittedName>
</protein>